<gene>
    <name evidence="3" type="ORF">SAMN04487910_2867</name>
</gene>
<organism evidence="3 4">
    <name type="scientific">Aquimarina amphilecti</name>
    <dbReference type="NCBI Taxonomy" id="1038014"/>
    <lineage>
        <taxon>Bacteria</taxon>
        <taxon>Pseudomonadati</taxon>
        <taxon>Bacteroidota</taxon>
        <taxon>Flavobacteriia</taxon>
        <taxon>Flavobacteriales</taxon>
        <taxon>Flavobacteriaceae</taxon>
        <taxon>Aquimarina</taxon>
    </lineage>
</organism>
<dbReference type="Proteomes" id="UP000198521">
    <property type="component" value="Unassembled WGS sequence"/>
</dbReference>
<dbReference type="OrthoDB" id="1421367at2"/>
<dbReference type="AlphaFoldDB" id="A0A1H7RTA3"/>
<dbReference type="RefSeq" id="WP_091409704.1">
    <property type="nucleotide sequence ID" value="NZ_FOAB01000005.1"/>
</dbReference>
<keyword evidence="1" id="KW-1133">Transmembrane helix</keyword>
<accession>A0A1H7RTA3</accession>
<dbReference type="InterPro" id="IPR011256">
    <property type="entry name" value="Reg_factor_effector_dom_sf"/>
</dbReference>
<sequence length="300" mass="34689">MRKIVAIILIIILGISGWYLFIKKYDYQVSFNAKGSPGSVYYQIVNWESWGDNKKVKNISTIDTTLLSMISQKVNLKDTVFNLEWTLESVNDSVTKIKVGVFSEKHSIMNRLGILTGDTNFTRSLKKEFKTFGKGVNNFANTFKIQIEGESEIPRLEYLYVSSSSSRLMKAAMMMQTNSDLYPKIIENKVKIDGFPFVKIKEWDVLDDKIKFDFGFPIEYKDSLPINSVIKYNKLPVQKALKATFYGNYRNSDQAWFALMEYAKRRNISIDKKPLEIFYNNPMQDGNASQWKAEIFLPIN</sequence>
<evidence type="ECO:0000256" key="1">
    <source>
        <dbReference type="SAM" id="Phobius"/>
    </source>
</evidence>
<dbReference type="Gene3D" id="3.20.80.10">
    <property type="entry name" value="Regulatory factor, effector binding domain"/>
    <property type="match status" value="1"/>
</dbReference>
<protein>
    <recommendedName>
        <fullName evidence="2">GyrI-like small molecule binding domain-containing protein</fullName>
    </recommendedName>
</protein>
<reference evidence="4" key="1">
    <citation type="submission" date="2016-10" db="EMBL/GenBank/DDBJ databases">
        <authorList>
            <person name="Varghese N."/>
            <person name="Submissions S."/>
        </authorList>
    </citation>
    <scope>NUCLEOTIDE SEQUENCE [LARGE SCALE GENOMIC DNA]</scope>
    <source>
        <strain evidence="4">DSM 25232 / NCIMB 14723 / 92V</strain>
    </source>
</reference>
<feature type="transmembrane region" description="Helical" evidence="1">
    <location>
        <begin position="5"/>
        <end position="22"/>
    </location>
</feature>
<dbReference type="Pfam" id="PF06445">
    <property type="entry name" value="GyrI-like"/>
    <property type="match status" value="1"/>
</dbReference>
<evidence type="ECO:0000313" key="3">
    <source>
        <dbReference type="EMBL" id="SEL63510.1"/>
    </source>
</evidence>
<evidence type="ECO:0000313" key="4">
    <source>
        <dbReference type="Proteomes" id="UP000198521"/>
    </source>
</evidence>
<name>A0A1H7RTA3_AQUAM</name>
<keyword evidence="1" id="KW-0812">Transmembrane</keyword>
<evidence type="ECO:0000259" key="2">
    <source>
        <dbReference type="Pfam" id="PF06445"/>
    </source>
</evidence>
<keyword evidence="4" id="KW-1185">Reference proteome</keyword>
<keyword evidence="1" id="KW-0472">Membrane</keyword>
<proteinExistence type="predicted"/>
<dbReference type="STRING" id="1038014.SAMN04487910_2867"/>
<dbReference type="EMBL" id="FOAB01000005">
    <property type="protein sequence ID" value="SEL63510.1"/>
    <property type="molecule type" value="Genomic_DNA"/>
</dbReference>
<dbReference type="SUPFAM" id="SSF55136">
    <property type="entry name" value="Probable bacterial effector-binding domain"/>
    <property type="match status" value="1"/>
</dbReference>
<feature type="domain" description="GyrI-like small molecule binding" evidence="2">
    <location>
        <begin position="205"/>
        <end position="299"/>
    </location>
</feature>
<dbReference type="InterPro" id="IPR029442">
    <property type="entry name" value="GyrI-like"/>
</dbReference>